<proteinExistence type="predicted"/>
<feature type="compositionally biased region" description="Polar residues" evidence="1">
    <location>
        <begin position="191"/>
        <end position="200"/>
    </location>
</feature>
<evidence type="ECO:0000256" key="1">
    <source>
        <dbReference type="SAM" id="MobiDB-lite"/>
    </source>
</evidence>
<reference evidence="2 3" key="1">
    <citation type="submission" date="2017-07" db="EMBL/GenBank/DDBJ databases">
        <authorList>
            <person name="Talla V."/>
            <person name="Backstrom N."/>
        </authorList>
    </citation>
    <scope>NUCLEOTIDE SEQUENCE [LARGE SCALE GENOMIC DNA]</scope>
</reference>
<dbReference type="AlphaFoldDB" id="A0A5E4PPU4"/>
<organism evidence="2 3">
    <name type="scientific">Leptidea sinapis</name>
    <dbReference type="NCBI Taxonomy" id="189913"/>
    <lineage>
        <taxon>Eukaryota</taxon>
        <taxon>Metazoa</taxon>
        <taxon>Ecdysozoa</taxon>
        <taxon>Arthropoda</taxon>
        <taxon>Hexapoda</taxon>
        <taxon>Insecta</taxon>
        <taxon>Pterygota</taxon>
        <taxon>Neoptera</taxon>
        <taxon>Endopterygota</taxon>
        <taxon>Lepidoptera</taxon>
        <taxon>Glossata</taxon>
        <taxon>Ditrysia</taxon>
        <taxon>Papilionoidea</taxon>
        <taxon>Pieridae</taxon>
        <taxon>Dismorphiinae</taxon>
        <taxon>Leptidea</taxon>
    </lineage>
</organism>
<feature type="non-terminal residue" evidence="2">
    <location>
        <position position="1"/>
    </location>
</feature>
<evidence type="ECO:0000313" key="2">
    <source>
        <dbReference type="EMBL" id="VVC87354.1"/>
    </source>
</evidence>
<feature type="compositionally biased region" description="Basic and acidic residues" evidence="1">
    <location>
        <begin position="209"/>
        <end position="219"/>
    </location>
</feature>
<sequence>IIDHQISEDNTQRGNIWHIVNKYYQVDVQLFPLGDDDILPEDALTIGIKAQWPESYCHNMIPPTNANNSYLVQILREFRYYKTMAMFEQNEEEAERRRAAVAGAAVRLVVTEAAGGGVVEWAVRRRYEPVALGTPAADDDDEPRGLPRVRDALHAHTWRGLYNELEKDGAESGSESEGAGSGGSWGPWQDALSSLAQAVRSQRAAPPPADHERRRRAELLLRAALAEPPTHQ</sequence>
<evidence type="ECO:0000313" key="3">
    <source>
        <dbReference type="Proteomes" id="UP000324832"/>
    </source>
</evidence>
<accession>A0A5E4PPU4</accession>
<feature type="compositionally biased region" description="Low complexity" evidence="1">
    <location>
        <begin position="220"/>
        <end position="232"/>
    </location>
</feature>
<dbReference type="Proteomes" id="UP000324832">
    <property type="component" value="Unassembled WGS sequence"/>
</dbReference>
<keyword evidence="3" id="KW-1185">Reference proteome</keyword>
<gene>
    <name evidence="2" type="ORF">LSINAPIS_LOCUS982</name>
</gene>
<feature type="non-terminal residue" evidence="2">
    <location>
        <position position="232"/>
    </location>
</feature>
<feature type="region of interest" description="Disordered" evidence="1">
    <location>
        <begin position="166"/>
        <end position="232"/>
    </location>
</feature>
<dbReference type="EMBL" id="FZQP02000107">
    <property type="protein sequence ID" value="VVC87354.1"/>
    <property type="molecule type" value="Genomic_DNA"/>
</dbReference>
<protein>
    <submittedName>
        <fullName evidence="2">Uncharacterized protein</fullName>
    </submittedName>
</protein>
<name>A0A5E4PPU4_9NEOP</name>